<evidence type="ECO:0000313" key="2">
    <source>
        <dbReference type="EMBL" id="RKE89202.1"/>
    </source>
</evidence>
<name>A0A2D0IPT8_9GAMM</name>
<comment type="caution">
    <text evidence="1">The sequence shown here is derived from an EMBL/GenBank/DDBJ whole genome shotgun (WGS) entry which is preliminary data.</text>
</comment>
<evidence type="ECO:0000313" key="1">
    <source>
        <dbReference type="EMBL" id="PHM23834.1"/>
    </source>
</evidence>
<dbReference type="AlphaFoldDB" id="A0A2D0IPT8"/>
<keyword evidence="4" id="KW-1185">Reference proteome</keyword>
<protein>
    <submittedName>
        <fullName evidence="1">Uncharacterized protein</fullName>
    </submittedName>
</protein>
<accession>A0A2D0IPT8</accession>
<reference evidence="1 3" key="1">
    <citation type="journal article" date="2017" name="Nat. Microbiol.">
        <title>Natural product diversity associated with the nematode symbionts Photorhabdus and Xenorhabdus.</title>
        <authorList>
            <person name="Tobias N.J."/>
            <person name="Wolff H."/>
            <person name="Djahanschiri B."/>
            <person name="Grundmann F."/>
            <person name="Kronenwerth M."/>
            <person name="Shi Y.M."/>
            <person name="Simonyi S."/>
            <person name="Grun P."/>
            <person name="Shapiro-Ilan D."/>
            <person name="Pidot S.J."/>
            <person name="Stinear T.P."/>
            <person name="Ebersberger I."/>
            <person name="Bode H.B."/>
        </authorList>
    </citation>
    <scope>NUCLEOTIDE SEQUENCE [LARGE SCALE GENOMIC DNA]</scope>
    <source>
        <strain evidence="1 3">DSM 16337</strain>
    </source>
</reference>
<gene>
    <name evidence="2" type="ORF">BDE27_2818</name>
    <name evidence="1" type="ORF">Xehl_02515</name>
</gene>
<evidence type="ECO:0000313" key="4">
    <source>
        <dbReference type="Proteomes" id="UP000283568"/>
    </source>
</evidence>
<dbReference type="EMBL" id="NIBT01000012">
    <property type="protein sequence ID" value="PHM23834.1"/>
    <property type="molecule type" value="Genomic_DNA"/>
</dbReference>
<dbReference type="EMBL" id="RAQI01000004">
    <property type="protein sequence ID" value="RKE89202.1"/>
    <property type="molecule type" value="Genomic_DNA"/>
</dbReference>
<evidence type="ECO:0000313" key="3">
    <source>
        <dbReference type="Proteomes" id="UP000225605"/>
    </source>
</evidence>
<organism evidence="1 3">
    <name type="scientific">Xenorhabdus ehlersii</name>
    <dbReference type="NCBI Taxonomy" id="290111"/>
    <lineage>
        <taxon>Bacteria</taxon>
        <taxon>Pseudomonadati</taxon>
        <taxon>Pseudomonadota</taxon>
        <taxon>Gammaproteobacteria</taxon>
        <taxon>Enterobacterales</taxon>
        <taxon>Morganellaceae</taxon>
        <taxon>Xenorhabdus</taxon>
    </lineage>
</organism>
<proteinExistence type="predicted"/>
<dbReference type="Proteomes" id="UP000283568">
    <property type="component" value="Unassembled WGS sequence"/>
</dbReference>
<dbReference type="Proteomes" id="UP000225605">
    <property type="component" value="Unassembled WGS sequence"/>
</dbReference>
<sequence>MPLADFYLKIKTNLMILKNLKNQQDLEITGNFSTPRLLIGDFYNAMFQLNALLNQHGFLQGIKQLFECKHRVLIHPLDQNEGGLCPVEERILQEVAHAGFKGKLRKRVIHQGERLLSDAEVKAELNKHITKKKL</sequence>
<reference evidence="2 4" key="2">
    <citation type="submission" date="2018-09" db="EMBL/GenBank/DDBJ databases">
        <title>Genomic Encyclopedia of Archaeal and Bacterial Type Strains, Phase II (KMG-II): from individual species to whole genera.</title>
        <authorList>
            <person name="Goeker M."/>
        </authorList>
    </citation>
    <scope>NUCLEOTIDE SEQUENCE [LARGE SCALE GENOMIC DNA]</scope>
    <source>
        <strain evidence="2 4">DSM 16337</strain>
    </source>
</reference>